<feature type="region of interest" description="Disordered" evidence="1">
    <location>
        <begin position="30"/>
        <end position="108"/>
    </location>
</feature>
<keyword evidence="3" id="KW-1185">Reference proteome</keyword>
<evidence type="ECO:0000313" key="2">
    <source>
        <dbReference type="EMBL" id="MEQ2267323.1"/>
    </source>
</evidence>
<accession>A0ABV0WEM5</accession>
<organism evidence="2 3">
    <name type="scientific">Xenotaenia resolanae</name>
    <dbReference type="NCBI Taxonomy" id="208358"/>
    <lineage>
        <taxon>Eukaryota</taxon>
        <taxon>Metazoa</taxon>
        <taxon>Chordata</taxon>
        <taxon>Craniata</taxon>
        <taxon>Vertebrata</taxon>
        <taxon>Euteleostomi</taxon>
        <taxon>Actinopterygii</taxon>
        <taxon>Neopterygii</taxon>
        <taxon>Teleostei</taxon>
        <taxon>Neoteleostei</taxon>
        <taxon>Acanthomorphata</taxon>
        <taxon>Ovalentaria</taxon>
        <taxon>Atherinomorphae</taxon>
        <taxon>Cyprinodontiformes</taxon>
        <taxon>Goodeidae</taxon>
        <taxon>Xenotaenia</taxon>
    </lineage>
</organism>
<feature type="compositionally biased region" description="Basic and acidic residues" evidence="1">
    <location>
        <begin position="70"/>
        <end position="82"/>
    </location>
</feature>
<evidence type="ECO:0000256" key="1">
    <source>
        <dbReference type="SAM" id="MobiDB-lite"/>
    </source>
</evidence>
<gene>
    <name evidence="2" type="ORF">XENORESO_004434</name>
</gene>
<protein>
    <submittedName>
        <fullName evidence="2">Uncharacterized protein</fullName>
    </submittedName>
</protein>
<dbReference type="Proteomes" id="UP001444071">
    <property type="component" value="Unassembled WGS sequence"/>
</dbReference>
<evidence type="ECO:0000313" key="3">
    <source>
        <dbReference type="Proteomes" id="UP001444071"/>
    </source>
</evidence>
<comment type="caution">
    <text evidence="2">The sequence shown here is derived from an EMBL/GenBank/DDBJ whole genome shotgun (WGS) entry which is preliminary data.</text>
</comment>
<proteinExistence type="predicted"/>
<reference evidence="2 3" key="1">
    <citation type="submission" date="2021-06" db="EMBL/GenBank/DDBJ databases">
        <authorList>
            <person name="Palmer J.M."/>
        </authorList>
    </citation>
    <scope>NUCLEOTIDE SEQUENCE [LARGE SCALE GENOMIC DNA]</scope>
    <source>
        <strain evidence="2 3">XR_2019</strain>
        <tissue evidence="2">Muscle</tissue>
    </source>
</reference>
<feature type="compositionally biased region" description="Basic residues" evidence="1">
    <location>
        <begin position="34"/>
        <end position="61"/>
    </location>
</feature>
<name>A0ABV0WEM5_9TELE</name>
<dbReference type="EMBL" id="JAHRIM010041812">
    <property type="protein sequence ID" value="MEQ2267323.1"/>
    <property type="molecule type" value="Genomic_DNA"/>
</dbReference>
<sequence>MRNFFGTEFTNNCAENQDDVFEPPARQLHIASRPMKHRVASVPRKRSSSSKTTKRGKRLSRRASQATSRPSDDNKDKWHSPGEPDIEAQAPTFTLSRPPGPRLDTTNS</sequence>